<dbReference type="Proteomes" id="UP000001294">
    <property type="component" value="Unassembled WGS sequence"/>
</dbReference>
<dbReference type="GO" id="GO:0030915">
    <property type="term" value="C:Smc5-Smc6 complex"/>
    <property type="evidence" value="ECO:0007669"/>
    <property type="project" value="InterPro"/>
</dbReference>
<keyword evidence="7" id="KW-0833">Ubl conjugation pathway</keyword>
<name>B6Q5G8_TALMQ</name>
<reference evidence="14" key="1">
    <citation type="journal article" date="2015" name="Genome Announc.">
        <title>Genome sequence of the AIDS-associated pathogen Penicillium marneffei (ATCC18224) and its near taxonomic relative Talaromyces stipitatus (ATCC10500).</title>
        <authorList>
            <person name="Nierman W.C."/>
            <person name="Fedorova-Abrams N.D."/>
            <person name="Andrianopoulos A."/>
        </authorList>
    </citation>
    <scope>NUCLEOTIDE SEQUENCE [LARGE SCALE GENOMIC DNA]</scope>
    <source>
        <strain evidence="14">ATCC 18224 / CBS 334.59 / QM 7333</strain>
    </source>
</reference>
<dbReference type="GO" id="GO:0016925">
    <property type="term" value="P:protein sumoylation"/>
    <property type="evidence" value="ECO:0007669"/>
    <property type="project" value="UniProtKB-UniPathway"/>
</dbReference>
<feature type="compositionally biased region" description="Basic and acidic residues" evidence="11">
    <location>
        <begin position="76"/>
        <end position="101"/>
    </location>
</feature>
<dbReference type="AlphaFoldDB" id="B6Q5G8"/>
<feature type="region of interest" description="Disordered" evidence="11">
    <location>
        <begin position="453"/>
        <end position="548"/>
    </location>
</feature>
<evidence type="ECO:0000256" key="7">
    <source>
        <dbReference type="ARBA" id="ARBA00022786"/>
    </source>
</evidence>
<dbReference type="Gene3D" id="3.30.40.10">
    <property type="entry name" value="Zinc/RING finger domain, C3HC4 (zinc finger)"/>
    <property type="match status" value="1"/>
</dbReference>
<dbReference type="PANTHER" id="PTHR21330">
    <property type="entry name" value="E3 SUMO-PROTEIN LIGASE NSE2"/>
    <property type="match status" value="1"/>
</dbReference>
<dbReference type="GO" id="GO:0000724">
    <property type="term" value="P:double-strand break repair via homologous recombination"/>
    <property type="evidence" value="ECO:0007669"/>
    <property type="project" value="InterPro"/>
</dbReference>
<keyword evidence="5" id="KW-0479">Metal-binding</keyword>
<dbReference type="PhylomeDB" id="B6Q5G8"/>
<dbReference type="InterPro" id="IPR013083">
    <property type="entry name" value="Znf_RING/FYVE/PHD"/>
</dbReference>
<feature type="region of interest" description="Disordered" evidence="11">
    <location>
        <begin position="1"/>
        <end position="52"/>
    </location>
</feature>
<evidence type="ECO:0000256" key="3">
    <source>
        <dbReference type="ARBA" id="ARBA00008212"/>
    </source>
</evidence>
<dbReference type="UniPathway" id="UPA00886"/>
<feature type="compositionally biased region" description="Acidic residues" evidence="11">
    <location>
        <begin position="472"/>
        <end position="484"/>
    </location>
</feature>
<evidence type="ECO:0000256" key="1">
    <source>
        <dbReference type="ARBA" id="ARBA00004123"/>
    </source>
</evidence>
<dbReference type="InterPro" id="IPR004181">
    <property type="entry name" value="Znf_MIZ"/>
</dbReference>
<comment type="similarity">
    <text evidence="3">Belongs to the NSE2 family.</text>
</comment>
<comment type="subcellular location">
    <subcellularLocation>
        <location evidence="1">Nucleus</location>
    </subcellularLocation>
</comment>
<dbReference type="VEuPathDB" id="FungiDB:PMAA_032330"/>
<dbReference type="HOGENOM" id="CLU_028753_1_0_1"/>
<accession>B6Q5G8</accession>
<feature type="region of interest" description="Disordered" evidence="11">
    <location>
        <begin position="76"/>
        <end position="172"/>
    </location>
</feature>
<dbReference type="GO" id="GO:0008270">
    <property type="term" value="F:zinc ion binding"/>
    <property type="evidence" value="ECO:0007669"/>
    <property type="project" value="UniProtKB-KW"/>
</dbReference>
<dbReference type="OrthoDB" id="756301at2759"/>
<keyword evidence="9" id="KW-0539">Nucleus</keyword>
<evidence type="ECO:0000313" key="14">
    <source>
        <dbReference type="Proteomes" id="UP000001294"/>
    </source>
</evidence>
<dbReference type="EMBL" id="DS995899">
    <property type="protein sequence ID" value="EEA28421.1"/>
    <property type="molecule type" value="Genomic_DNA"/>
</dbReference>
<evidence type="ECO:0000256" key="10">
    <source>
        <dbReference type="PROSITE-ProRule" id="PRU00452"/>
    </source>
</evidence>
<feature type="compositionally biased region" description="Acidic residues" evidence="11">
    <location>
        <begin position="127"/>
        <end position="157"/>
    </location>
</feature>
<proteinExistence type="inferred from homology"/>
<comment type="pathway">
    <text evidence="2">Protein modification; protein sumoylation.</text>
</comment>
<evidence type="ECO:0000256" key="9">
    <source>
        <dbReference type="ARBA" id="ARBA00023242"/>
    </source>
</evidence>
<evidence type="ECO:0000256" key="4">
    <source>
        <dbReference type="ARBA" id="ARBA00022679"/>
    </source>
</evidence>
<keyword evidence="4" id="KW-0808">Transferase</keyword>
<feature type="compositionally biased region" description="Basic residues" evidence="11">
    <location>
        <begin position="102"/>
        <end position="120"/>
    </location>
</feature>
<sequence length="548" mass="61883">MAPLLSSSRRSRKPGDTEATPTSAAAAASSSTRNRPQTPEYEPLATPLNPKAQRALASLYSATQFRQLKEHIRQAGDKLTETAGEANERVADARHRFEKSTSRKRAASAAAKKLRKRERKNKTDGDAIGDDEKDHDEDEDEDDGDDDEEEDDEDEDDEKRRAEIQNLDNLEAKVKLTTSQLEERMRRVVDAEYKVGGLQVAIQEIAADAETAGTALNTSRRRARLRERGAAIDADWDEDMDEDEDEDEDDAAPTVVPSQLIKERLAGHESQWEQQSLTQRYTNNNNYVGFYRIVHDAKYPTGEVPPVPPASTWFNHLEPNRRGANSRQQFAAAASNNDIVTEDEEDADIEIERERISLKCPLTLVVFEDPVKSTKCIHSFERKAIEDMIRASSMTVPAGENDFQGGGGRNARARRVRAVPCPICSVPMSLNDLEPDLVLVRRVRRMRAAELREQEEAELGGVRRGRNGITIDSDDEDEDDDDIYSQEKRQQREEEVRIKREKSRLSSRAPTVVNEYADEDEDDEMGDIHKDDDDDEDADVDEEDEEDD</sequence>
<evidence type="ECO:0000256" key="6">
    <source>
        <dbReference type="ARBA" id="ARBA00022771"/>
    </source>
</evidence>
<dbReference type="PANTHER" id="PTHR21330:SF1">
    <property type="entry name" value="E3 SUMO-PROTEIN LIGASE NSE2"/>
    <property type="match status" value="1"/>
</dbReference>
<keyword evidence="6 10" id="KW-0863">Zinc-finger</keyword>
<evidence type="ECO:0000256" key="5">
    <source>
        <dbReference type="ARBA" id="ARBA00022723"/>
    </source>
</evidence>
<evidence type="ECO:0000259" key="12">
    <source>
        <dbReference type="PROSITE" id="PS51044"/>
    </source>
</evidence>
<keyword evidence="8" id="KW-0862">Zinc</keyword>
<evidence type="ECO:0000256" key="2">
    <source>
        <dbReference type="ARBA" id="ARBA00004718"/>
    </source>
</evidence>
<feature type="compositionally biased region" description="Acidic residues" evidence="11">
    <location>
        <begin position="516"/>
        <end position="525"/>
    </location>
</feature>
<evidence type="ECO:0000256" key="8">
    <source>
        <dbReference type="ARBA" id="ARBA00022833"/>
    </source>
</evidence>
<dbReference type="SUPFAM" id="SSF57850">
    <property type="entry name" value="RING/U-box"/>
    <property type="match status" value="1"/>
</dbReference>
<keyword evidence="14" id="KW-1185">Reference proteome</keyword>
<organism evidence="13 14">
    <name type="scientific">Talaromyces marneffei (strain ATCC 18224 / CBS 334.59 / QM 7333)</name>
    <name type="common">Penicillium marneffei</name>
    <dbReference type="NCBI Taxonomy" id="441960"/>
    <lineage>
        <taxon>Eukaryota</taxon>
        <taxon>Fungi</taxon>
        <taxon>Dikarya</taxon>
        <taxon>Ascomycota</taxon>
        <taxon>Pezizomycotina</taxon>
        <taxon>Eurotiomycetes</taxon>
        <taxon>Eurotiomycetidae</taxon>
        <taxon>Eurotiales</taxon>
        <taxon>Trichocomaceae</taxon>
        <taxon>Talaromyces</taxon>
        <taxon>Talaromyces sect. Talaromyces</taxon>
    </lineage>
</organism>
<dbReference type="CDD" id="cd16651">
    <property type="entry name" value="SPL-RING_NSE2"/>
    <property type="match status" value="1"/>
</dbReference>
<feature type="compositionally biased region" description="Acidic residues" evidence="11">
    <location>
        <begin position="532"/>
        <end position="548"/>
    </location>
</feature>
<feature type="domain" description="SP-RING-type" evidence="12">
    <location>
        <begin position="345"/>
        <end position="448"/>
    </location>
</feature>
<dbReference type="Pfam" id="PF11789">
    <property type="entry name" value="zf-Nse"/>
    <property type="match status" value="1"/>
</dbReference>
<evidence type="ECO:0000256" key="11">
    <source>
        <dbReference type="SAM" id="MobiDB-lite"/>
    </source>
</evidence>
<feature type="compositionally biased region" description="Low complexity" evidence="11">
    <location>
        <begin position="17"/>
        <end position="32"/>
    </location>
</feature>
<feature type="compositionally biased region" description="Basic and acidic residues" evidence="11">
    <location>
        <begin position="485"/>
        <end position="498"/>
    </location>
</feature>
<dbReference type="STRING" id="441960.B6Q5G8"/>
<feature type="compositionally biased region" description="Acidic residues" evidence="11">
    <location>
        <begin position="234"/>
        <end position="251"/>
    </location>
</feature>
<dbReference type="PROSITE" id="PS51044">
    <property type="entry name" value="ZF_SP_RING"/>
    <property type="match status" value="1"/>
</dbReference>
<dbReference type="InterPro" id="IPR026846">
    <property type="entry name" value="Nse2(Mms21)"/>
</dbReference>
<gene>
    <name evidence="13" type="ORF">PMAA_032330</name>
</gene>
<evidence type="ECO:0000313" key="13">
    <source>
        <dbReference type="EMBL" id="EEA28421.1"/>
    </source>
</evidence>
<dbReference type="GO" id="GO:0061665">
    <property type="term" value="F:SUMO ligase activity"/>
    <property type="evidence" value="ECO:0007669"/>
    <property type="project" value="TreeGrafter"/>
</dbReference>
<dbReference type="GO" id="GO:0005634">
    <property type="term" value="C:nucleus"/>
    <property type="evidence" value="ECO:0007669"/>
    <property type="project" value="UniProtKB-SubCell"/>
</dbReference>
<protein>
    <submittedName>
        <fullName evidence="13">Chromosomal organization and DNA repair protein Mms21, putative</fullName>
    </submittedName>
</protein>
<feature type="region of interest" description="Disordered" evidence="11">
    <location>
        <begin position="233"/>
        <end position="254"/>
    </location>
</feature>